<evidence type="ECO:0000313" key="2">
    <source>
        <dbReference type="Proteomes" id="UP000269998"/>
    </source>
</evidence>
<protein>
    <submittedName>
        <fullName evidence="1">Uncharacterized protein</fullName>
    </submittedName>
</protein>
<name>A0A447GI94_9MYCO</name>
<accession>A0A447GI94</accession>
<dbReference type="KEGG" id="mbai:MB901379_03702"/>
<gene>
    <name evidence="1" type="ORF">MB901379_03702</name>
</gene>
<proteinExistence type="predicted"/>
<sequence>MDEYYRVVGVTGEALGRAKSFESDNKYLTQTLGRCCRQLFRMLVANSRQDNGLDSPLSITFLSWI</sequence>
<reference evidence="2" key="1">
    <citation type="submission" date="2018-02" db="EMBL/GenBank/DDBJ databases">
        <authorList>
            <person name="Seth-Smith MB H."/>
            <person name="Seth-Smith H."/>
        </authorList>
    </citation>
    <scope>NUCLEOTIDE SEQUENCE [LARGE SCALE GENOMIC DNA]</scope>
</reference>
<dbReference type="EMBL" id="LR130759">
    <property type="protein sequence ID" value="VDM90109.1"/>
    <property type="molecule type" value="Genomic_DNA"/>
</dbReference>
<evidence type="ECO:0000313" key="1">
    <source>
        <dbReference type="EMBL" id="VDM90109.1"/>
    </source>
</evidence>
<dbReference type="Proteomes" id="UP000269998">
    <property type="component" value="Chromosome"/>
</dbReference>
<dbReference type="AlphaFoldDB" id="A0A447GI94"/>
<keyword evidence="2" id="KW-1185">Reference proteome</keyword>
<organism evidence="1 2">
    <name type="scientific">Mycobacterium basiliense</name>
    <dbReference type="NCBI Taxonomy" id="2094119"/>
    <lineage>
        <taxon>Bacteria</taxon>
        <taxon>Bacillati</taxon>
        <taxon>Actinomycetota</taxon>
        <taxon>Actinomycetes</taxon>
        <taxon>Mycobacteriales</taxon>
        <taxon>Mycobacteriaceae</taxon>
        <taxon>Mycobacterium</taxon>
    </lineage>
</organism>